<proteinExistence type="predicted"/>
<sequence>VNQPDCALISIKIKLTLFASNLNLNRLSEVQFKRTEQYDKKLKKFFAKSLKLVPQKSGSPTGQPPFLSYKLPKLTPKNGFFGITVANFSLVSSL</sequence>
<name>A0A3M7RQY2_BRAPC</name>
<dbReference type="EMBL" id="REGN01002830">
    <property type="protein sequence ID" value="RNA25961.1"/>
    <property type="molecule type" value="Genomic_DNA"/>
</dbReference>
<keyword evidence="2" id="KW-1185">Reference proteome</keyword>
<protein>
    <submittedName>
        <fullName evidence="1">Uncharacterized protein</fullName>
    </submittedName>
</protein>
<feature type="non-terminal residue" evidence="1">
    <location>
        <position position="1"/>
    </location>
</feature>
<evidence type="ECO:0000313" key="1">
    <source>
        <dbReference type="EMBL" id="RNA25961.1"/>
    </source>
</evidence>
<accession>A0A3M7RQY2</accession>
<organism evidence="1 2">
    <name type="scientific">Brachionus plicatilis</name>
    <name type="common">Marine rotifer</name>
    <name type="synonym">Brachionus muelleri</name>
    <dbReference type="NCBI Taxonomy" id="10195"/>
    <lineage>
        <taxon>Eukaryota</taxon>
        <taxon>Metazoa</taxon>
        <taxon>Spiralia</taxon>
        <taxon>Gnathifera</taxon>
        <taxon>Rotifera</taxon>
        <taxon>Eurotatoria</taxon>
        <taxon>Monogononta</taxon>
        <taxon>Pseudotrocha</taxon>
        <taxon>Ploima</taxon>
        <taxon>Brachionidae</taxon>
        <taxon>Brachionus</taxon>
    </lineage>
</organism>
<reference evidence="1 2" key="1">
    <citation type="journal article" date="2018" name="Sci. Rep.">
        <title>Genomic signatures of local adaptation to the degree of environmental predictability in rotifers.</title>
        <authorList>
            <person name="Franch-Gras L."/>
            <person name="Hahn C."/>
            <person name="Garcia-Roger E.M."/>
            <person name="Carmona M.J."/>
            <person name="Serra M."/>
            <person name="Gomez A."/>
        </authorList>
    </citation>
    <scope>NUCLEOTIDE SEQUENCE [LARGE SCALE GENOMIC DNA]</scope>
    <source>
        <strain evidence="1">HYR1</strain>
    </source>
</reference>
<comment type="caution">
    <text evidence="1">The sequence shown here is derived from an EMBL/GenBank/DDBJ whole genome shotgun (WGS) entry which is preliminary data.</text>
</comment>
<dbReference type="Proteomes" id="UP000276133">
    <property type="component" value="Unassembled WGS sequence"/>
</dbReference>
<evidence type="ECO:0000313" key="2">
    <source>
        <dbReference type="Proteomes" id="UP000276133"/>
    </source>
</evidence>
<dbReference type="AlphaFoldDB" id="A0A3M7RQY2"/>
<gene>
    <name evidence="1" type="ORF">BpHYR1_016049</name>
</gene>